<sequence length="240" mass="26952">MFRKCVFLLLALYCADGVLSSSLIPPCKIEDEACIEKSVMAASSKLIQGIPELGIETSDPMFIEKIEGKISILKYTFFNTTVVGFKNCKISDIKVSKDLTNLHYVMNCPQLKLKGLYDINGRLIILPVEGKGDYELITGKYKVVVDSELKVTPGTDGKSRLAIKNFKLKCTPLSAIHFDFRNLFNGQKDLSDAVHKFANESWEDVANLVQDPVFYPEIGKIIKNVNKYLKSVPLEEYKLN</sequence>
<dbReference type="GO" id="GO:0005615">
    <property type="term" value="C:extracellular space"/>
    <property type="evidence" value="ECO:0007669"/>
    <property type="project" value="TreeGrafter"/>
</dbReference>
<evidence type="ECO:0000313" key="2">
    <source>
        <dbReference type="Proteomes" id="UP001652582"/>
    </source>
</evidence>
<gene>
    <name evidence="3" type="primary">LOC112049449</name>
</gene>
<dbReference type="InterPro" id="IPR038606">
    <property type="entry name" value="To_sf"/>
</dbReference>
<protein>
    <submittedName>
        <fullName evidence="3">Circadian clock-controlled protein daywake</fullName>
    </submittedName>
</protein>
<evidence type="ECO:0000256" key="1">
    <source>
        <dbReference type="SAM" id="SignalP"/>
    </source>
</evidence>
<dbReference type="PANTHER" id="PTHR11008:SF32">
    <property type="entry name" value="CIRCADIAN CLOCK-CONTROLLED PROTEIN DAYWAKE-RELATED"/>
    <property type="match status" value="1"/>
</dbReference>
<dbReference type="Proteomes" id="UP001652582">
    <property type="component" value="Chromosome 13"/>
</dbReference>
<feature type="signal peptide" evidence="1">
    <location>
        <begin position="1"/>
        <end position="20"/>
    </location>
</feature>
<name>A0A6J1NDM7_BICAN</name>
<organism evidence="2 3">
    <name type="scientific">Bicyclus anynana</name>
    <name type="common">Squinting bush brown butterfly</name>
    <dbReference type="NCBI Taxonomy" id="110368"/>
    <lineage>
        <taxon>Eukaryota</taxon>
        <taxon>Metazoa</taxon>
        <taxon>Ecdysozoa</taxon>
        <taxon>Arthropoda</taxon>
        <taxon>Hexapoda</taxon>
        <taxon>Insecta</taxon>
        <taxon>Pterygota</taxon>
        <taxon>Neoptera</taxon>
        <taxon>Endopterygota</taxon>
        <taxon>Lepidoptera</taxon>
        <taxon>Glossata</taxon>
        <taxon>Ditrysia</taxon>
        <taxon>Papilionoidea</taxon>
        <taxon>Nymphalidae</taxon>
        <taxon>Satyrinae</taxon>
        <taxon>Satyrini</taxon>
        <taxon>Mycalesina</taxon>
        <taxon>Bicyclus</taxon>
    </lineage>
</organism>
<feature type="chain" id="PRO_5046652665" evidence="1">
    <location>
        <begin position="21"/>
        <end position="240"/>
    </location>
</feature>
<proteinExistence type="predicted"/>
<dbReference type="OrthoDB" id="6852572at2759"/>
<dbReference type="SMART" id="SM00700">
    <property type="entry name" value="JHBP"/>
    <property type="match status" value="1"/>
</dbReference>
<dbReference type="PANTHER" id="PTHR11008">
    <property type="entry name" value="PROTEIN TAKEOUT-LIKE PROTEIN"/>
    <property type="match status" value="1"/>
</dbReference>
<dbReference type="Pfam" id="PF06585">
    <property type="entry name" value="JHBP"/>
    <property type="match status" value="1"/>
</dbReference>
<accession>A0A6J1NDM7</accession>
<dbReference type="KEGG" id="bany:112049449"/>
<dbReference type="Gene3D" id="3.15.10.30">
    <property type="entry name" value="Haemolymph juvenile hormone binding protein"/>
    <property type="match status" value="1"/>
</dbReference>
<evidence type="ECO:0000313" key="3">
    <source>
        <dbReference type="RefSeq" id="XP_023943093.2"/>
    </source>
</evidence>
<reference evidence="3" key="1">
    <citation type="submission" date="2025-08" db="UniProtKB">
        <authorList>
            <consortium name="RefSeq"/>
        </authorList>
    </citation>
    <scope>IDENTIFICATION</scope>
</reference>
<dbReference type="AlphaFoldDB" id="A0A6J1NDM7"/>
<keyword evidence="2" id="KW-1185">Reference proteome</keyword>
<dbReference type="RefSeq" id="XP_023943093.2">
    <property type="nucleotide sequence ID" value="XM_024087325.2"/>
</dbReference>
<dbReference type="GeneID" id="112049449"/>
<dbReference type="InterPro" id="IPR010562">
    <property type="entry name" value="Haemolymph_juvenile_hormone-bd"/>
</dbReference>
<keyword evidence="1" id="KW-0732">Signal</keyword>